<dbReference type="STRING" id="34475.A0A4Y9Y1V4"/>
<evidence type="ECO:0000313" key="3">
    <source>
        <dbReference type="Proteomes" id="UP000298390"/>
    </source>
</evidence>
<dbReference type="Pfam" id="PF12937">
    <property type="entry name" value="F-box-like"/>
    <property type="match status" value="1"/>
</dbReference>
<name>A0A4Y9Y1V4_9APHY</name>
<dbReference type="InterPro" id="IPR036047">
    <property type="entry name" value="F-box-like_dom_sf"/>
</dbReference>
<dbReference type="InterPro" id="IPR001810">
    <property type="entry name" value="F-box_dom"/>
</dbReference>
<dbReference type="Gene3D" id="1.20.1280.50">
    <property type="match status" value="1"/>
</dbReference>
<protein>
    <recommendedName>
        <fullName evidence="1">F-box domain-containing protein</fullName>
    </recommendedName>
</protein>
<gene>
    <name evidence="2" type="ORF">EVJ58_g8177</name>
</gene>
<sequence>MTLGPETSHPLQDTGDDTVISIPRLPAEASPRHEELWKEMLVHSEAIRGLKSRWNTLATISTLPDEILAEIFFQLNLLYRNDELEWRTIHRYEWINVCQVCSHWRTVALGSSRLWSDITVTRSMSWMREVLARSQQAPLRVQFAMVNLADGMDQAARLFLEELARVEEAVIGVTTDAFEVLNGLDRPAPLLRFLTVKAVYYRAPRPPGTPPIYAALQVLTRPFVGRLERLNLLGCPFPWNTPLSFTSLSHLTLVGTGVDRPHMPDVTVTLTHLRLLKCLDLEDILPMLPKNVSSVPASQAVVRMAYLENLRLVGETIDCAYMLSHLTFPPSISLVLRCTSKRGLADLVMFIKDRLPQMQRPRTLLFDEDFSESHFHVRVSTDDGPPPDGVPFPLVITFRSDPQTFAAESHTQCAIAFCLRLGVTHVRHLHVAGIIPPMYDEDQTKEWLQLFVHLNSLTVLSMSGLAAYRLPDMLKARAWNDSNRLSLPNLHRAEVERVSFGVAETFQRGQPGDFTEQLVQSLDIRAREIATFGTLVIRRSKCVDMPDIRTLEKVVENVEWDGIVDTSPSPEDFELNYY</sequence>
<dbReference type="AlphaFoldDB" id="A0A4Y9Y1V4"/>
<dbReference type="EMBL" id="SEKV01000581">
    <property type="protein sequence ID" value="TFY55547.1"/>
    <property type="molecule type" value="Genomic_DNA"/>
</dbReference>
<proteinExistence type="predicted"/>
<feature type="domain" description="F-box" evidence="1">
    <location>
        <begin position="60"/>
        <end position="119"/>
    </location>
</feature>
<dbReference type="SUPFAM" id="SSF52047">
    <property type="entry name" value="RNI-like"/>
    <property type="match status" value="1"/>
</dbReference>
<comment type="caution">
    <text evidence="2">The sequence shown here is derived from an EMBL/GenBank/DDBJ whole genome shotgun (WGS) entry which is preliminary data.</text>
</comment>
<evidence type="ECO:0000313" key="2">
    <source>
        <dbReference type="EMBL" id="TFY55547.1"/>
    </source>
</evidence>
<dbReference type="Proteomes" id="UP000298390">
    <property type="component" value="Unassembled WGS sequence"/>
</dbReference>
<reference evidence="2 3" key="1">
    <citation type="submission" date="2019-01" db="EMBL/GenBank/DDBJ databases">
        <title>Genome sequencing of the rare red list fungi Fomitopsis rosea.</title>
        <authorList>
            <person name="Buettner E."/>
            <person name="Kellner H."/>
        </authorList>
    </citation>
    <scope>NUCLEOTIDE SEQUENCE [LARGE SCALE GENOMIC DNA]</scope>
    <source>
        <strain evidence="2 3">DSM 105464</strain>
    </source>
</reference>
<accession>A0A4Y9Y1V4</accession>
<evidence type="ECO:0000259" key="1">
    <source>
        <dbReference type="Pfam" id="PF12937"/>
    </source>
</evidence>
<organism evidence="2 3">
    <name type="scientific">Rhodofomes roseus</name>
    <dbReference type="NCBI Taxonomy" id="34475"/>
    <lineage>
        <taxon>Eukaryota</taxon>
        <taxon>Fungi</taxon>
        <taxon>Dikarya</taxon>
        <taxon>Basidiomycota</taxon>
        <taxon>Agaricomycotina</taxon>
        <taxon>Agaricomycetes</taxon>
        <taxon>Polyporales</taxon>
        <taxon>Rhodofomes</taxon>
    </lineage>
</organism>
<dbReference type="SUPFAM" id="SSF81383">
    <property type="entry name" value="F-box domain"/>
    <property type="match status" value="1"/>
</dbReference>